<comment type="caution">
    <text evidence="1">The sequence shown here is derived from an EMBL/GenBank/DDBJ whole genome shotgun (WGS) entry which is preliminary data.</text>
</comment>
<evidence type="ECO:0000313" key="1">
    <source>
        <dbReference type="EMBL" id="GAA0367609.1"/>
    </source>
</evidence>
<organism evidence="1 2">
    <name type="scientific">Alkalibacterium iburiense</name>
    <dbReference type="NCBI Taxonomy" id="290589"/>
    <lineage>
        <taxon>Bacteria</taxon>
        <taxon>Bacillati</taxon>
        <taxon>Bacillota</taxon>
        <taxon>Bacilli</taxon>
        <taxon>Lactobacillales</taxon>
        <taxon>Carnobacteriaceae</taxon>
        <taxon>Alkalibacterium</taxon>
    </lineage>
</organism>
<dbReference type="InterPro" id="IPR011990">
    <property type="entry name" value="TPR-like_helical_dom_sf"/>
</dbReference>
<reference evidence="1 2" key="1">
    <citation type="journal article" date="2019" name="Int. J. Syst. Evol. Microbiol.">
        <title>The Global Catalogue of Microorganisms (GCM) 10K type strain sequencing project: providing services to taxonomists for standard genome sequencing and annotation.</title>
        <authorList>
            <consortium name="The Broad Institute Genomics Platform"/>
            <consortium name="The Broad Institute Genome Sequencing Center for Infectious Disease"/>
            <person name="Wu L."/>
            <person name="Ma J."/>
        </authorList>
    </citation>
    <scope>NUCLEOTIDE SEQUENCE [LARGE SCALE GENOMIC DNA]</scope>
    <source>
        <strain evidence="1 2">JCM 12662</strain>
    </source>
</reference>
<dbReference type="Gene3D" id="1.20.58.320">
    <property type="entry name" value="TPR-like"/>
    <property type="match status" value="1"/>
</dbReference>
<dbReference type="SUPFAM" id="SSF48452">
    <property type="entry name" value="TPR-like"/>
    <property type="match status" value="1"/>
</dbReference>
<evidence type="ECO:0000313" key="2">
    <source>
        <dbReference type="Proteomes" id="UP001501166"/>
    </source>
</evidence>
<dbReference type="RefSeq" id="WP_343756152.1">
    <property type="nucleotide sequence ID" value="NZ_BAAACW010000126.1"/>
</dbReference>
<dbReference type="Gene3D" id="1.25.40.10">
    <property type="entry name" value="Tetratricopeptide repeat domain"/>
    <property type="match status" value="1"/>
</dbReference>
<keyword evidence="2" id="KW-1185">Reference proteome</keyword>
<accession>A0ABN0XLY9</accession>
<dbReference type="Proteomes" id="UP001501166">
    <property type="component" value="Unassembled WGS sequence"/>
</dbReference>
<sequence>MKSNTYQDVLDFWFREIDSDLWFKQDDQLDKEISQRFGETFKQAKACELVGWRDTIHGRLAEVILLDQFSRNMFRGKPDAFRQDSLALALAQEALRFGKINKLSTEERAFLYMPFMHSESLPIHEKAMALFQEDGMEDYLKYEKKHRDIIKQFGRYPYRNDVLGRESTEDEREFLAEFEGF</sequence>
<dbReference type="InterPro" id="IPR010323">
    <property type="entry name" value="DUF924"/>
</dbReference>
<dbReference type="Pfam" id="PF06041">
    <property type="entry name" value="DUF924"/>
    <property type="match status" value="1"/>
</dbReference>
<dbReference type="EMBL" id="BAAACW010000126">
    <property type="protein sequence ID" value="GAA0367609.1"/>
    <property type="molecule type" value="Genomic_DNA"/>
</dbReference>
<protein>
    <submittedName>
        <fullName evidence="1">DUF924 family protein</fullName>
    </submittedName>
</protein>
<name>A0ABN0XLY9_9LACT</name>
<proteinExistence type="predicted"/>
<gene>
    <name evidence="1" type="ORF">GCM10008932_19380</name>
</gene>